<comment type="similarity">
    <text evidence="2">Belongs to the drug/metabolite transporter (DMT) superfamily. 10 TMS drug/metabolite exporter (DME) (TC 2.A.7.3) family.</text>
</comment>
<feature type="domain" description="EamA" evidence="7">
    <location>
        <begin position="153"/>
        <end position="281"/>
    </location>
</feature>
<dbReference type="InterPro" id="IPR000620">
    <property type="entry name" value="EamA_dom"/>
</dbReference>
<sequence length="298" mass="31584">MPQGTRSPIFEAAALSFAAAALFVAETVFVKLLAGMVPVTTIVLVRAAAQILWVLPALARGGFAVLRTSHPLLHLMRGLFSLACWVLYYWSFQHLDLATATVLSFTSVLFVTALAGPVLGEVVRWRRWSATLVGFAGVVVIARPGSCGLDPAVAVALVSALFGAGIVLTTKQLSRTERTDTIMVHIGLVTFAGALPLALPALTLPEPWQAGWLALMAVAGPAGMQLWISAFRLADASVLAPLSYVRLVFAGIAGLMLFGERPDGWTVAGSALIVGSALYITRREAALARQRAAIPDRR</sequence>
<proteinExistence type="inferred from homology"/>
<dbReference type="Proteomes" id="UP000694001">
    <property type="component" value="Chromosome"/>
</dbReference>
<feature type="transmembrane region" description="Helical" evidence="6">
    <location>
        <begin position="71"/>
        <end position="91"/>
    </location>
</feature>
<dbReference type="Pfam" id="PF00892">
    <property type="entry name" value="EamA"/>
    <property type="match status" value="2"/>
</dbReference>
<feature type="transmembrane region" description="Helical" evidence="6">
    <location>
        <begin position="39"/>
        <end position="59"/>
    </location>
</feature>
<dbReference type="KEGG" id="elio:KO353_05260"/>
<feature type="domain" description="EamA" evidence="7">
    <location>
        <begin position="14"/>
        <end position="142"/>
    </location>
</feature>
<feature type="transmembrane region" description="Helical" evidence="6">
    <location>
        <begin position="97"/>
        <end position="116"/>
    </location>
</feature>
<feature type="transmembrane region" description="Helical" evidence="6">
    <location>
        <begin position="238"/>
        <end position="258"/>
    </location>
</feature>
<evidence type="ECO:0000313" key="9">
    <source>
        <dbReference type="Proteomes" id="UP000694001"/>
    </source>
</evidence>
<dbReference type="RefSeq" id="WP_218286675.1">
    <property type="nucleotide sequence ID" value="NZ_CP076448.1"/>
</dbReference>
<evidence type="ECO:0000256" key="1">
    <source>
        <dbReference type="ARBA" id="ARBA00004141"/>
    </source>
</evidence>
<dbReference type="PANTHER" id="PTHR22911">
    <property type="entry name" value="ACYL-MALONYL CONDENSING ENZYME-RELATED"/>
    <property type="match status" value="1"/>
</dbReference>
<dbReference type="AlphaFoldDB" id="A0A975U3H4"/>
<evidence type="ECO:0000259" key="7">
    <source>
        <dbReference type="Pfam" id="PF00892"/>
    </source>
</evidence>
<feature type="transmembrane region" description="Helical" evidence="6">
    <location>
        <begin position="12"/>
        <end position="33"/>
    </location>
</feature>
<keyword evidence="3 6" id="KW-0812">Transmembrane</keyword>
<keyword evidence="4 6" id="KW-1133">Transmembrane helix</keyword>
<keyword evidence="9" id="KW-1185">Reference proteome</keyword>
<dbReference type="PANTHER" id="PTHR22911:SF6">
    <property type="entry name" value="SOLUTE CARRIER FAMILY 35 MEMBER G1"/>
    <property type="match status" value="1"/>
</dbReference>
<feature type="transmembrane region" description="Helical" evidence="6">
    <location>
        <begin position="152"/>
        <end position="170"/>
    </location>
</feature>
<feature type="transmembrane region" description="Helical" evidence="6">
    <location>
        <begin position="182"/>
        <end position="204"/>
    </location>
</feature>
<gene>
    <name evidence="8" type="ORF">KO353_05260</name>
</gene>
<dbReference type="GO" id="GO:0016020">
    <property type="term" value="C:membrane"/>
    <property type="evidence" value="ECO:0007669"/>
    <property type="project" value="UniProtKB-SubCell"/>
</dbReference>
<evidence type="ECO:0000256" key="4">
    <source>
        <dbReference type="ARBA" id="ARBA00022989"/>
    </source>
</evidence>
<evidence type="ECO:0000256" key="2">
    <source>
        <dbReference type="ARBA" id="ARBA00009853"/>
    </source>
</evidence>
<name>A0A975U3H4_9PROT</name>
<comment type="subcellular location">
    <subcellularLocation>
        <location evidence="1">Membrane</location>
        <topology evidence="1">Multi-pass membrane protein</topology>
    </subcellularLocation>
</comment>
<evidence type="ECO:0000256" key="5">
    <source>
        <dbReference type="ARBA" id="ARBA00023136"/>
    </source>
</evidence>
<feature type="transmembrane region" description="Helical" evidence="6">
    <location>
        <begin position="128"/>
        <end position="146"/>
    </location>
</feature>
<evidence type="ECO:0000313" key="8">
    <source>
        <dbReference type="EMBL" id="QXM25619.1"/>
    </source>
</evidence>
<accession>A0A975U3H4</accession>
<evidence type="ECO:0000256" key="3">
    <source>
        <dbReference type="ARBA" id="ARBA00022692"/>
    </source>
</evidence>
<feature type="transmembrane region" description="Helical" evidence="6">
    <location>
        <begin position="264"/>
        <end position="281"/>
    </location>
</feature>
<reference evidence="8" key="1">
    <citation type="submission" date="2021-06" db="EMBL/GenBank/DDBJ databases">
        <title>Elioraea tepida, sp. nov., a moderately thermophilic aerobic anoxygenic phototrophic bacterium isolated from an alkaline siliceous hot spring mat community in Yellowstone National Park, WY, USA.</title>
        <authorList>
            <person name="Saini M.K."/>
            <person name="Yoshida S."/>
            <person name="Sebastian A."/>
            <person name="Hirose S."/>
            <person name="Hara E."/>
            <person name="Tamaki H."/>
            <person name="Soulier N.T."/>
            <person name="Albert I."/>
            <person name="Hanada S."/>
            <person name="Bryant D.A."/>
            <person name="Tank M."/>
        </authorList>
    </citation>
    <scope>NUCLEOTIDE SEQUENCE</scope>
    <source>
        <strain evidence="8">MS-P2</strain>
    </source>
</reference>
<evidence type="ECO:0000256" key="6">
    <source>
        <dbReference type="SAM" id="Phobius"/>
    </source>
</evidence>
<keyword evidence="5 6" id="KW-0472">Membrane</keyword>
<feature type="transmembrane region" description="Helical" evidence="6">
    <location>
        <begin position="210"/>
        <end position="231"/>
    </location>
</feature>
<protein>
    <submittedName>
        <fullName evidence="8">DMT family transporter</fullName>
    </submittedName>
</protein>
<organism evidence="8 9">
    <name type="scientific">Elioraea tepida</name>
    <dbReference type="NCBI Taxonomy" id="2843330"/>
    <lineage>
        <taxon>Bacteria</taxon>
        <taxon>Pseudomonadati</taxon>
        <taxon>Pseudomonadota</taxon>
        <taxon>Alphaproteobacteria</taxon>
        <taxon>Acetobacterales</taxon>
        <taxon>Elioraeaceae</taxon>
        <taxon>Elioraea</taxon>
    </lineage>
</organism>
<dbReference type="EMBL" id="CP076448">
    <property type="protein sequence ID" value="QXM25619.1"/>
    <property type="molecule type" value="Genomic_DNA"/>
</dbReference>